<dbReference type="GO" id="GO:0016787">
    <property type="term" value="F:hydrolase activity"/>
    <property type="evidence" value="ECO:0007669"/>
    <property type="project" value="UniProtKB-KW"/>
</dbReference>
<gene>
    <name evidence="2" type="ORF">KCG45_06910</name>
</gene>
<dbReference type="EC" id="3.1.21.-" evidence="2"/>
<dbReference type="GO" id="GO:0004519">
    <property type="term" value="F:endonuclease activity"/>
    <property type="evidence" value="ECO:0007669"/>
    <property type="project" value="UniProtKB-KW"/>
</dbReference>
<dbReference type="CDD" id="cd17521">
    <property type="entry name" value="RMtype1_S_Sau13435ORF2165P_TRD2-CR2_like"/>
    <property type="match status" value="1"/>
</dbReference>
<dbReference type="CDD" id="cd16961">
    <property type="entry name" value="RMtype1_S_TRD-CR_like"/>
    <property type="match status" value="1"/>
</dbReference>
<feature type="domain" description="Type I restriction modification DNA specificity" evidence="1">
    <location>
        <begin position="62"/>
        <end position="179"/>
    </location>
</feature>
<keyword evidence="2" id="KW-0255">Endonuclease</keyword>
<protein>
    <submittedName>
        <fullName evidence="2">Restriction endonuclease subunit S</fullName>
        <ecNumber evidence="2">3.1.21.-</ecNumber>
    </submittedName>
</protein>
<evidence type="ECO:0000313" key="3">
    <source>
        <dbReference type="Proteomes" id="UP000699975"/>
    </source>
</evidence>
<accession>A0ABS6SLQ5</accession>
<dbReference type="EMBL" id="JAGSPB010000001">
    <property type="protein sequence ID" value="MBV7265905.1"/>
    <property type="molecule type" value="Genomic_DNA"/>
</dbReference>
<keyword evidence="3" id="KW-1185">Reference proteome</keyword>
<keyword evidence="2" id="KW-0540">Nuclease</keyword>
<comment type="caution">
    <text evidence="2">The sequence shown here is derived from an EMBL/GenBank/DDBJ whole genome shotgun (WGS) entry which is preliminary data.</text>
</comment>
<dbReference type="Pfam" id="PF01420">
    <property type="entry name" value="Methylase_S"/>
    <property type="match status" value="2"/>
</dbReference>
<keyword evidence="2" id="KW-0378">Hydrolase</keyword>
<evidence type="ECO:0000259" key="1">
    <source>
        <dbReference type="Pfam" id="PF01420"/>
    </source>
</evidence>
<dbReference type="InterPro" id="IPR052021">
    <property type="entry name" value="Type-I_RS_S_subunit"/>
</dbReference>
<reference evidence="2 3" key="1">
    <citation type="submission" date="2021-04" db="EMBL/GenBank/DDBJ databases">
        <authorList>
            <person name="Pira H."/>
            <person name="Risdian C."/>
            <person name="Wink J."/>
        </authorList>
    </citation>
    <scope>NUCLEOTIDE SEQUENCE [LARGE SCALE GENOMIC DNA]</scope>
    <source>
        <strain evidence="2 3">WH131</strain>
    </source>
</reference>
<dbReference type="PANTHER" id="PTHR30408">
    <property type="entry name" value="TYPE-1 RESTRICTION ENZYME ECOKI SPECIFICITY PROTEIN"/>
    <property type="match status" value="1"/>
</dbReference>
<dbReference type="Proteomes" id="UP000699975">
    <property type="component" value="Unassembled WGS sequence"/>
</dbReference>
<feature type="domain" description="Type I restriction modification DNA specificity" evidence="1">
    <location>
        <begin position="218"/>
        <end position="379"/>
    </location>
</feature>
<dbReference type="PANTHER" id="PTHR30408:SF12">
    <property type="entry name" value="TYPE I RESTRICTION ENZYME MJAVIII SPECIFICITY SUBUNIT"/>
    <property type="match status" value="1"/>
</dbReference>
<name>A0ABS6SLQ5_9SPHN</name>
<organism evidence="2 3">
    <name type="scientific">Erythrobacter ani</name>
    <dbReference type="NCBI Taxonomy" id="2827235"/>
    <lineage>
        <taxon>Bacteria</taxon>
        <taxon>Pseudomonadati</taxon>
        <taxon>Pseudomonadota</taxon>
        <taxon>Alphaproteobacteria</taxon>
        <taxon>Sphingomonadales</taxon>
        <taxon>Erythrobacteraceae</taxon>
        <taxon>Erythrobacter/Porphyrobacter group</taxon>
        <taxon>Erythrobacter</taxon>
    </lineage>
</organism>
<sequence>MTSFGKIRFKFTSELPLKYGINAAAEFEDPDWPRFIRITDVTAEGKLRPETFRSLPPEVAHGFELQAGDILLARSGATVGKSFIYEPSWGEACYAGYLIRSRTSGSYSPKFIYWYLQSAEYWAAINSNLIQSTIQNFSADKYGNIRIPAPPISTQERIAQFLDIKTTKLDALIEKKQTLLNQLQEKRQAVITQAVAKGLNKDAPMKDSGIEWLGQIPAHWTVKRLNGFCDFQSGKAHEPFIDPDGAFVCVNARFISTDGQAVKMCSENLCPATLGDILMVMSDLPNGRALARSFLVDEKAEYAVNQRVCRIRPHTGNSTYLAYQLNRNLQLLAHNDGKEQTHLSNSAFLHLKLLYPPPDEQAEIAEAVTNFEASARVSEQAIERSVTLLQEYRAALITAAVTGQIEGLQ</sequence>
<dbReference type="InterPro" id="IPR000055">
    <property type="entry name" value="Restrct_endonuc_typeI_TRD"/>
</dbReference>
<proteinExistence type="predicted"/>
<evidence type="ECO:0000313" key="2">
    <source>
        <dbReference type="EMBL" id="MBV7265905.1"/>
    </source>
</evidence>
<dbReference type="RefSeq" id="WP_218316311.1">
    <property type="nucleotide sequence ID" value="NZ_JAGSPB010000001.1"/>
</dbReference>